<protein>
    <recommendedName>
        <fullName evidence="8">DDE Tnp4 domain-containing protein</fullName>
    </recommendedName>
</protein>
<organism evidence="9 10">
    <name type="scientific">Acyrthosiphon pisum</name>
    <name type="common">Pea aphid</name>
    <dbReference type="NCBI Taxonomy" id="7029"/>
    <lineage>
        <taxon>Eukaryota</taxon>
        <taxon>Metazoa</taxon>
        <taxon>Ecdysozoa</taxon>
        <taxon>Arthropoda</taxon>
        <taxon>Hexapoda</taxon>
        <taxon>Insecta</taxon>
        <taxon>Pterygota</taxon>
        <taxon>Neoptera</taxon>
        <taxon>Paraneoptera</taxon>
        <taxon>Hemiptera</taxon>
        <taxon>Sternorrhyncha</taxon>
        <taxon>Aphidomorpha</taxon>
        <taxon>Aphidoidea</taxon>
        <taxon>Aphididae</taxon>
        <taxon>Macrosiphini</taxon>
        <taxon>Acyrthosiphon</taxon>
    </lineage>
</organism>
<accession>A0A8R2B4B4</accession>
<dbReference type="GeneID" id="103308805"/>
<comment type="subcellular location">
    <subcellularLocation>
        <location evidence="2">Nucleus</location>
    </subcellularLocation>
</comment>
<evidence type="ECO:0000256" key="2">
    <source>
        <dbReference type="ARBA" id="ARBA00004123"/>
    </source>
</evidence>
<dbReference type="GO" id="GO:0005634">
    <property type="term" value="C:nucleus"/>
    <property type="evidence" value="ECO:0007669"/>
    <property type="project" value="UniProtKB-SubCell"/>
</dbReference>
<proteinExistence type="inferred from homology"/>
<keyword evidence="5" id="KW-0479">Metal-binding</keyword>
<dbReference type="Proteomes" id="UP000007819">
    <property type="component" value="Chromosome A2"/>
</dbReference>
<keyword evidence="6" id="KW-0378">Hydrolase</keyword>
<evidence type="ECO:0000256" key="3">
    <source>
        <dbReference type="ARBA" id="ARBA00006958"/>
    </source>
</evidence>
<dbReference type="PANTHER" id="PTHR22930:SF269">
    <property type="entry name" value="NUCLEASE HARBI1-LIKE PROTEIN"/>
    <property type="match status" value="1"/>
</dbReference>
<evidence type="ECO:0000256" key="4">
    <source>
        <dbReference type="ARBA" id="ARBA00022722"/>
    </source>
</evidence>
<evidence type="ECO:0000313" key="10">
    <source>
        <dbReference type="Proteomes" id="UP000007819"/>
    </source>
</evidence>
<evidence type="ECO:0000313" key="9">
    <source>
        <dbReference type="EnsemblMetazoa" id="XP_008181098.1"/>
    </source>
</evidence>
<dbReference type="GO" id="GO:0046872">
    <property type="term" value="F:metal ion binding"/>
    <property type="evidence" value="ECO:0007669"/>
    <property type="project" value="UniProtKB-KW"/>
</dbReference>
<dbReference type="GO" id="GO:0004518">
    <property type="term" value="F:nuclease activity"/>
    <property type="evidence" value="ECO:0007669"/>
    <property type="project" value="UniProtKB-KW"/>
</dbReference>
<comment type="similarity">
    <text evidence="3">Belongs to the HARBI1 family.</text>
</comment>
<evidence type="ECO:0000259" key="8">
    <source>
        <dbReference type="Pfam" id="PF13359"/>
    </source>
</evidence>
<keyword evidence="7" id="KW-0539">Nucleus</keyword>
<evidence type="ECO:0000256" key="5">
    <source>
        <dbReference type="ARBA" id="ARBA00022723"/>
    </source>
</evidence>
<reference evidence="10" key="1">
    <citation type="submission" date="2010-06" db="EMBL/GenBank/DDBJ databases">
        <authorList>
            <person name="Jiang H."/>
            <person name="Abraham K."/>
            <person name="Ali S."/>
            <person name="Alsbrooks S.L."/>
            <person name="Anim B.N."/>
            <person name="Anosike U.S."/>
            <person name="Attaway T."/>
            <person name="Bandaranaike D.P."/>
            <person name="Battles P.K."/>
            <person name="Bell S.N."/>
            <person name="Bell A.V."/>
            <person name="Beltran B."/>
            <person name="Bickham C."/>
            <person name="Bustamante Y."/>
            <person name="Caleb T."/>
            <person name="Canada A."/>
            <person name="Cardenas V."/>
            <person name="Carter K."/>
            <person name="Chacko J."/>
            <person name="Chandrabose M.N."/>
            <person name="Chavez D."/>
            <person name="Chavez A."/>
            <person name="Chen L."/>
            <person name="Chu H.-S."/>
            <person name="Claassen K.J."/>
            <person name="Cockrell R."/>
            <person name="Collins M."/>
            <person name="Cooper J.A."/>
            <person name="Cree A."/>
            <person name="Curry S.M."/>
            <person name="Da Y."/>
            <person name="Dao M.D."/>
            <person name="Das B."/>
            <person name="Davila M.-L."/>
            <person name="Davy-Carroll L."/>
            <person name="Denson S."/>
            <person name="Dinh H."/>
            <person name="Ebong V.E."/>
            <person name="Edwards J.R."/>
            <person name="Egan A."/>
            <person name="El-Daye J."/>
            <person name="Escobedo L."/>
            <person name="Fernandez S."/>
            <person name="Fernando P.R."/>
            <person name="Flagg N."/>
            <person name="Forbes L.D."/>
            <person name="Fowler R.G."/>
            <person name="Fu Q."/>
            <person name="Gabisi R.A."/>
            <person name="Ganer J."/>
            <person name="Garbino Pronczuk A."/>
            <person name="Garcia R.M."/>
            <person name="Garner T."/>
            <person name="Garrett T.E."/>
            <person name="Gonzalez D.A."/>
            <person name="Hamid H."/>
            <person name="Hawkins E.S."/>
            <person name="Hirani K."/>
            <person name="Hogues M.E."/>
            <person name="Hollins B."/>
            <person name="Hsiao C.-H."/>
            <person name="Jabil R."/>
            <person name="James M.L."/>
            <person name="Jhangiani S.N."/>
            <person name="Johnson B."/>
            <person name="Johnson Q."/>
            <person name="Joshi V."/>
            <person name="Kalu J.B."/>
            <person name="Kam C."/>
            <person name="Kashfia A."/>
            <person name="Keebler J."/>
            <person name="Kisamo H."/>
            <person name="Kovar C.L."/>
            <person name="Lago L.A."/>
            <person name="Lai C.-Y."/>
            <person name="Laidlaw J."/>
            <person name="Lara F."/>
            <person name="Le T.-K."/>
            <person name="Lee S.L."/>
            <person name="Legall F.H."/>
            <person name="Lemon S.J."/>
            <person name="Lewis L.R."/>
            <person name="Li B."/>
            <person name="Liu Y."/>
            <person name="Liu Y.-S."/>
            <person name="Lopez J."/>
            <person name="Lozado R.J."/>
            <person name="Lu J."/>
            <person name="Madu R.C."/>
            <person name="Maheshwari M."/>
            <person name="Maheshwari R."/>
            <person name="Malloy K."/>
            <person name="Martinez E."/>
            <person name="Mathew T."/>
            <person name="Mercado I.C."/>
            <person name="Mercado C."/>
            <person name="Meyer B."/>
            <person name="Montgomery K."/>
            <person name="Morgan M.B."/>
            <person name="Munidasa M."/>
            <person name="Nazareth L.V."/>
            <person name="Nelson J."/>
            <person name="Ng B.M."/>
            <person name="Nguyen N.B."/>
            <person name="Nguyen P.Q."/>
            <person name="Nguyen T."/>
            <person name="Obregon M."/>
            <person name="Okwuonu G.O."/>
            <person name="Onwere C.G."/>
            <person name="Orozco G."/>
            <person name="Parra A."/>
            <person name="Patel S."/>
            <person name="Patil S."/>
            <person name="Perez A."/>
            <person name="Perez Y."/>
            <person name="Pham C."/>
            <person name="Primus E.L."/>
            <person name="Pu L.-L."/>
            <person name="Puazo M."/>
            <person name="Qin X."/>
            <person name="Quiroz J.B."/>
            <person name="Reese J."/>
            <person name="Richards S."/>
            <person name="Rives C.M."/>
            <person name="Robberts R."/>
            <person name="Ruiz S.J."/>
            <person name="Ruiz M.J."/>
            <person name="Santibanez J."/>
            <person name="Schneider B.W."/>
            <person name="Sisson I."/>
            <person name="Smith M."/>
            <person name="Sodergren E."/>
            <person name="Song X.-Z."/>
            <person name="Song B.B."/>
            <person name="Summersgill H."/>
            <person name="Thelus R."/>
            <person name="Thornton R.D."/>
            <person name="Trejos Z.Y."/>
            <person name="Usmani K."/>
            <person name="Vattathil S."/>
            <person name="Villasana D."/>
            <person name="Walker D.L."/>
            <person name="Wang S."/>
            <person name="Wang K."/>
            <person name="White C.S."/>
            <person name="Williams A.C."/>
            <person name="Williamson J."/>
            <person name="Wilson K."/>
            <person name="Woghiren I.O."/>
            <person name="Woodworth J.R."/>
            <person name="Worley K.C."/>
            <person name="Wright R.A."/>
            <person name="Wu W."/>
            <person name="Young L."/>
            <person name="Zhang L."/>
            <person name="Zhang J."/>
            <person name="Zhu Y."/>
            <person name="Muzny D.M."/>
            <person name="Weinstock G."/>
            <person name="Gibbs R.A."/>
        </authorList>
    </citation>
    <scope>NUCLEOTIDE SEQUENCE [LARGE SCALE GENOMIC DNA]</scope>
    <source>
        <strain evidence="10">LSR1</strain>
    </source>
</reference>
<dbReference type="InterPro" id="IPR045249">
    <property type="entry name" value="HARBI1-like"/>
</dbReference>
<dbReference type="InterPro" id="IPR027806">
    <property type="entry name" value="HARBI1_dom"/>
</dbReference>
<evidence type="ECO:0000256" key="1">
    <source>
        <dbReference type="ARBA" id="ARBA00001968"/>
    </source>
</evidence>
<dbReference type="AlphaFoldDB" id="A0A8R2B4B4"/>
<keyword evidence="4" id="KW-0540">Nuclease</keyword>
<keyword evidence="10" id="KW-1185">Reference proteome</keyword>
<feature type="domain" description="DDE Tnp4" evidence="8">
    <location>
        <begin position="29"/>
        <end position="195"/>
    </location>
</feature>
<dbReference type="Pfam" id="PF13359">
    <property type="entry name" value="DDE_Tnp_4"/>
    <property type="match status" value="1"/>
</dbReference>
<name>A0A8R2B4B4_ACYPI</name>
<dbReference type="PANTHER" id="PTHR22930">
    <property type="match status" value="1"/>
</dbReference>
<dbReference type="OrthoDB" id="6595824at2759"/>
<evidence type="ECO:0000256" key="7">
    <source>
        <dbReference type="ARBA" id="ARBA00023242"/>
    </source>
</evidence>
<dbReference type="GO" id="GO:0016787">
    <property type="term" value="F:hydrolase activity"/>
    <property type="evidence" value="ECO:0007669"/>
    <property type="project" value="UniProtKB-KW"/>
</dbReference>
<sequence length="256" mass="29312">MPEPTEDDFKKIAQGFWDRWQFPNCLGSIDGKHIRIKKPSNSGSMYYCYKSFFSIGLLAVTDANYKFVMVSVGSYGKENDAGVFDECPFRHAIETGRLKVPKEELLPGSSIKTPYVLVGDAAFPLKTYLMRPFPEKTTTKGDAKDNYNYRLSRARMVVECSFGSISSKFRILQKPIETNVENAVHIVKAITLLHNIIRDLESINDAEVRSFQDSYRNTPSLLQNDLQKRFNASPRAATQIRENFKLYFEQHPIQIM</sequence>
<dbReference type="EnsemblMetazoa" id="XM_008182876.1">
    <property type="protein sequence ID" value="XP_008181098.1"/>
    <property type="gene ID" value="LOC103308805"/>
</dbReference>
<evidence type="ECO:0000256" key="6">
    <source>
        <dbReference type="ARBA" id="ARBA00022801"/>
    </source>
</evidence>
<reference evidence="9" key="2">
    <citation type="submission" date="2022-06" db="UniProtKB">
        <authorList>
            <consortium name="EnsemblMetazoa"/>
        </authorList>
    </citation>
    <scope>IDENTIFICATION</scope>
</reference>
<comment type="cofactor">
    <cofactor evidence="1">
        <name>a divalent metal cation</name>
        <dbReference type="ChEBI" id="CHEBI:60240"/>
    </cofactor>
</comment>
<dbReference type="RefSeq" id="XP_008181098.1">
    <property type="nucleotide sequence ID" value="XM_008182876.1"/>
</dbReference>
<dbReference type="KEGG" id="api:103308805"/>